<dbReference type="NCBIfam" id="NF003602">
    <property type="entry name" value="PRK05256.1"/>
    <property type="match status" value="1"/>
</dbReference>
<evidence type="ECO:0000313" key="2">
    <source>
        <dbReference type="EMBL" id="ASX26622.1"/>
    </source>
</evidence>
<reference evidence="3" key="1">
    <citation type="submission" date="2016-06" db="EMBL/GenBank/DDBJ databases">
        <authorList>
            <person name="Chen W."/>
            <person name="Hasegawa D.K."/>
        </authorList>
    </citation>
    <scope>NUCLEOTIDE SEQUENCE [LARGE SCALE GENOMIC DNA]</scope>
    <source>
        <strain evidence="3">MEAM1</strain>
    </source>
</reference>
<evidence type="ECO:0000313" key="3">
    <source>
        <dbReference type="Proteomes" id="UP000216438"/>
    </source>
</evidence>
<dbReference type="EMBL" id="CP016303">
    <property type="protein sequence ID" value="ASX26622.1"/>
    <property type="molecule type" value="Genomic_DNA"/>
</dbReference>
<dbReference type="InterPro" id="IPR042037">
    <property type="entry name" value="MukE_C"/>
</dbReference>
<dbReference type="Gene3D" id="1.10.10.2250">
    <property type="match status" value="1"/>
</dbReference>
<dbReference type="Gene3D" id="1.10.10.2260">
    <property type="entry name" value="MukE-like family, C-terminal domain"/>
    <property type="match status" value="1"/>
</dbReference>
<organism evidence="2 3">
    <name type="scientific">Candidatus Hamiltonella defensa</name>
    <name type="common">Bemisia tabaci</name>
    <dbReference type="NCBI Taxonomy" id="672795"/>
    <lineage>
        <taxon>Bacteria</taxon>
        <taxon>Pseudomonadati</taxon>
        <taxon>Pseudomonadota</taxon>
        <taxon>Gammaproteobacteria</taxon>
        <taxon>Enterobacterales</taxon>
        <taxon>Enterobacteriaceae</taxon>
        <taxon>aphid secondary symbionts</taxon>
        <taxon>Candidatus Williamhamiltonella</taxon>
    </lineage>
</organism>
<dbReference type="GO" id="GO:0005737">
    <property type="term" value="C:cytoplasm"/>
    <property type="evidence" value="ECO:0007669"/>
    <property type="project" value="InterPro"/>
</dbReference>
<evidence type="ECO:0000256" key="1">
    <source>
        <dbReference type="SAM" id="MobiDB-lite"/>
    </source>
</evidence>
<feature type="region of interest" description="Disordered" evidence="1">
    <location>
        <begin position="221"/>
        <end position="244"/>
    </location>
</feature>
<feature type="compositionally biased region" description="Basic and acidic residues" evidence="1">
    <location>
        <begin position="232"/>
        <end position="244"/>
    </location>
</feature>
<protein>
    <submittedName>
        <fullName evidence="2">Chromosome partitioning protein MukE</fullName>
    </submittedName>
</protein>
<sequence length="244" mass="28459">MSSINIEHIMPVKLAQALSNPLFPNLDSQLRSGRHVGMDELENHCFLMDFQEPLETFYRRYHVELIRAPEGFFYLRPRSSTLIPRSVLSELDMILGKILCYLYLSPERLNNQGIFSEQELYEELITLSDEKKLFKCINQRSTGSDLDKQKLQEKVRTSLNRLRRLGMVYFIENDKQKFVINAAVFRFGADIRHDEDLPAAQLRLIQQGEAVDLLNPGKMQVFTPNELPDETPNEHRTQTKDEEE</sequence>
<name>A0A249E0S7_9ENTR</name>
<dbReference type="Pfam" id="PF04288">
    <property type="entry name" value="MukE"/>
    <property type="match status" value="1"/>
</dbReference>
<accession>A0A249E0S7</accession>
<dbReference type="InterPro" id="IPR042038">
    <property type="entry name" value="MukE_N"/>
</dbReference>
<dbReference type="OrthoDB" id="6196648at2"/>
<dbReference type="GO" id="GO:0030261">
    <property type="term" value="P:chromosome condensation"/>
    <property type="evidence" value="ECO:0007669"/>
    <property type="project" value="InterPro"/>
</dbReference>
<dbReference type="AlphaFoldDB" id="A0A249E0S7"/>
<dbReference type="RefSeq" id="WP_016856996.1">
    <property type="nucleotide sequence ID" value="NZ_CP016303.1"/>
</dbReference>
<dbReference type="InterPro" id="IPR007385">
    <property type="entry name" value="Scp_MukE"/>
</dbReference>
<gene>
    <name evidence="2" type="ORF">BA171_06165</name>
</gene>
<proteinExistence type="predicted"/>
<dbReference type="GO" id="GO:0007059">
    <property type="term" value="P:chromosome segregation"/>
    <property type="evidence" value="ECO:0007669"/>
    <property type="project" value="InterPro"/>
</dbReference>
<dbReference type="Proteomes" id="UP000216438">
    <property type="component" value="Chromosome"/>
</dbReference>
<reference evidence="2 3" key="2">
    <citation type="submission" date="2017-09" db="EMBL/GenBank/DDBJ databases">
        <title>The genome of whitefly Bemisia tabaci, a global crop pest, provides novel insights into virus transmission, host adaptation and insecticide resistance.</title>
        <authorList>
            <person name="Kaur N."/>
            <person name="Kliot A."/>
            <person name="Pinheiro P.V."/>
            <person name="Luan J."/>
            <person name="Zheng Y."/>
            <person name="Liu W."/>
            <person name="Sun H."/>
            <person name="Yang X."/>
            <person name="Xu Y."/>
            <person name="Luo Y."/>
            <person name="Kruse A."/>
            <person name="Fisher T.W."/>
            <person name="Nelson D.R."/>
            <person name="Elimelech M."/>
            <person name="MacCoss M."/>
            <person name="Johnson R."/>
            <person name="Cohen E."/>
            <person name="Hunter W.B."/>
            <person name="Brown J.K."/>
            <person name="Jander G."/>
            <person name="Cilia M."/>
            <person name="Douglas A.E."/>
            <person name="Ghanim M."/>
            <person name="Simmons A.M."/>
            <person name="Wintermantel W.M."/>
            <person name="Ling K.-S."/>
            <person name="Fei Z."/>
        </authorList>
    </citation>
    <scope>NUCLEOTIDE SEQUENCE [LARGE SCALE GENOMIC DNA]</scope>
    <source>
        <strain evidence="2 3">MEAM1</strain>
    </source>
</reference>